<dbReference type="GO" id="GO:0046872">
    <property type="term" value="F:metal ion binding"/>
    <property type="evidence" value="ECO:0007669"/>
    <property type="project" value="UniProtKB-KW"/>
</dbReference>
<feature type="compositionally biased region" description="Polar residues" evidence="3">
    <location>
        <begin position="188"/>
        <end position="201"/>
    </location>
</feature>
<feature type="region of interest" description="Disordered" evidence="3">
    <location>
        <begin position="184"/>
        <end position="203"/>
    </location>
</feature>
<feature type="signal peptide" evidence="4">
    <location>
        <begin position="1"/>
        <end position="20"/>
    </location>
</feature>
<evidence type="ECO:0000256" key="1">
    <source>
        <dbReference type="ARBA" id="ARBA00001968"/>
    </source>
</evidence>
<reference evidence="6 7" key="1">
    <citation type="submission" date="2024-09" db="EMBL/GenBank/DDBJ databases">
        <title>Chromosome-scale assembly of Riccia sorocarpa.</title>
        <authorList>
            <person name="Paukszto L."/>
        </authorList>
    </citation>
    <scope>NUCLEOTIDE SEQUENCE [LARGE SCALE GENOMIC DNA]</scope>
    <source>
        <strain evidence="6">LP-2024</strain>
        <tissue evidence="6">Aerial parts of the thallus</tissue>
    </source>
</reference>
<comment type="caution">
    <text evidence="6">The sequence shown here is derived from an EMBL/GenBank/DDBJ whole genome shotgun (WGS) entry which is preliminary data.</text>
</comment>
<evidence type="ECO:0000259" key="5">
    <source>
        <dbReference type="Pfam" id="PF13359"/>
    </source>
</evidence>
<evidence type="ECO:0000313" key="7">
    <source>
        <dbReference type="Proteomes" id="UP001633002"/>
    </source>
</evidence>
<gene>
    <name evidence="6" type="ORF">R1sor_019611</name>
</gene>
<dbReference type="Proteomes" id="UP001633002">
    <property type="component" value="Unassembled WGS sequence"/>
</dbReference>
<name>A0ABD3IEQ8_9MARC</name>
<dbReference type="AlphaFoldDB" id="A0ABD3IEQ8"/>
<organism evidence="6 7">
    <name type="scientific">Riccia sorocarpa</name>
    <dbReference type="NCBI Taxonomy" id="122646"/>
    <lineage>
        <taxon>Eukaryota</taxon>
        <taxon>Viridiplantae</taxon>
        <taxon>Streptophyta</taxon>
        <taxon>Embryophyta</taxon>
        <taxon>Marchantiophyta</taxon>
        <taxon>Marchantiopsida</taxon>
        <taxon>Marchantiidae</taxon>
        <taxon>Marchantiales</taxon>
        <taxon>Ricciaceae</taxon>
        <taxon>Riccia</taxon>
    </lineage>
</organism>
<dbReference type="InterPro" id="IPR027806">
    <property type="entry name" value="HARBI1_dom"/>
</dbReference>
<dbReference type="EMBL" id="JBJQOH010000001">
    <property type="protein sequence ID" value="KAL3701589.1"/>
    <property type="molecule type" value="Genomic_DNA"/>
</dbReference>
<evidence type="ECO:0000256" key="2">
    <source>
        <dbReference type="ARBA" id="ARBA00022723"/>
    </source>
</evidence>
<sequence>MQNIRQLLLVGCIMLQQLYGNSGICCGNVNGGGEIICTMLLLLLSCCPWRQRVKFMIPSGGRCTDLQLSWEPRGEVLHERVVMIQGGFPLRPYLLGDAGYQQQVYCMTPVSRSPSTAPIMKFYNNMHIQGWLIVEQSFGRLKRRSRMLDIEIQSDVSWASYLVHSACILNKFLITVGDLFEPDEPLNASPNDDTQEESNICPNPPVSEYAAIGGFIPPPVVATESSVSVHDGIDGSNSRVPPELSLRF</sequence>
<keyword evidence="2" id="KW-0479">Metal-binding</keyword>
<feature type="chain" id="PRO_5044835584" description="DDE Tnp4 domain-containing protein" evidence="4">
    <location>
        <begin position="21"/>
        <end position="248"/>
    </location>
</feature>
<evidence type="ECO:0000313" key="6">
    <source>
        <dbReference type="EMBL" id="KAL3701589.1"/>
    </source>
</evidence>
<evidence type="ECO:0000256" key="4">
    <source>
        <dbReference type="SAM" id="SignalP"/>
    </source>
</evidence>
<feature type="domain" description="DDE Tnp4" evidence="5">
    <location>
        <begin position="83"/>
        <end position="169"/>
    </location>
</feature>
<protein>
    <recommendedName>
        <fullName evidence="5">DDE Tnp4 domain-containing protein</fullName>
    </recommendedName>
</protein>
<keyword evidence="7" id="KW-1185">Reference proteome</keyword>
<accession>A0ABD3IEQ8</accession>
<keyword evidence="4" id="KW-0732">Signal</keyword>
<evidence type="ECO:0000256" key="3">
    <source>
        <dbReference type="SAM" id="MobiDB-lite"/>
    </source>
</evidence>
<dbReference type="Pfam" id="PF13359">
    <property type="entry name" value="DDE_Tnp_4"/>
    <property type="match status" value="1"/>
</dbReference>
<proteinExistence type="predicted"/>
<comment type="cofactor">
    <cofactor evidence="1">
        <name>a divalent metal cation</name>
        <dbReference type="ChEBI" id="CHEBI:60240"/>
    </cofactor>
</comment>
<feature type="region of interest" description="Disordered" evidence="3">
    <location>
        <begin position="227"/>
        <end position="248"/>
    </location>
</feature>